<dbReference type="PANTHER" id="PTHR30441">
    <property type="entry name" value="DUF748 DOMAIN-CONTAINING PROTEIN"/>
    <property type="match status" value="1"/>
</dbReference>
<protein>
    <submittedName>
        <fullName evidence="2">Outer membrane assembly protein AsmA</fullName>
    </submittedName>
</protein>
<dbReference type="GO" id="GO:0090313">
    <property type="term" value="P:regulation of protein targeting to membrane"/>
    <property type="evidence" value="ECO:0007669"/>
    <property type="project" value="TreeGrafter"/>
</dbReference>
<dbReference type="AlphaFoldDB" id="A0AAE4ITI3"/>
<gene>
    <name evidence="2" type="primary">asmA</name>
    <name evidence="2" type="ORF">O7047_01155</name>
</gene>
<dbReference type="GO" id="GO:0005886">
    <property type="term" value="C:plasma membrane"/>
    <property type="evidence" value="ECO:0007669"/>
    <property type="project" value="TreeGrafter"/>
</dbReference>
<dbReference type="Proteomes" id="UP001248822">
    <property type="component" value="Unassembled WGS sequence"/>
</dbReference>
<evidence type="ECO:0000313" key="3">
    <source>
        <dbReference type="Proteomes" id="UP001248822"/>
    </source>
</evidence>
<feature type="domain" description="AsmA" evidence="1">
    <location>
        <begin position="225"/>
        <end position="508"/>
    </location>
</feature>
<accession>A0AAE4ITI3</accession>
<organism evidence="2 3">
    <name type="scientific">Pseudenterobacter timonensis</name>
    <dbReference type="NCBI Taxonomy" id="1755099"/>
    <lineage>
        <taxon>Bacteria</taxon>
        <taxon>Pseudomonadati</taxon>
        <taxon>Pseudomonadota</taxon>
        <taxon>Gammaproteobacteria</taxon>
        <taxon>Enterobacterales</taxon>
        <taxon>Enterobacteriaceae</taxon>
        <taxon>Pseudenterobacter</taxon>
    </lineage>
</organism>
<feature type="domain" description="AsmA" evidence="1">
    <location>
        <begin position="3"/>
        <end position="198"/>
    </location>
</feature>
<comment type="caution">
    <text evidence="2">The sequence shown here is derived from an EMBL/GenBank/DDBJ whole genome shotgun (WGS) entry which is preliminary data.</text>
</comment>
<proteinExistence type="predicted"/>
<dbReference type="InterPro" id="IPR052894">
    <property type="entry name" value="AsmA-related"/>
</dbReference>
<sequence length="615" mass="68383">MRRVLTTLMILLVVLVAGLSALVLLVNPNDFRAYMVRQVEARSGYELKLEGPLRWHVWPQLSILSGRMSLTAPGASAPLVTADNMRLDVTLWPLLSHQLQVQQVMLKGAVIQLTPQTEAVRDESAPVVPHENTLPDAPEDAGWSFDIGSLKVADSLLVFQHEDDEQVTVRNINLQMDQDERHRAAVEFSGRVNRNQRDMNLTMKANVDASDYPHRLTADIQQLGWTLSGADLPAQGITGQGTLQAVWLEEQKQLQLNNLQLQANDSKLQGQANVILDEAPKWVFDLQFDRLNLENLLAPQGDAAPQSRAAQTGQAARQTRPVISSAVDQPEYNGLRGFTADIRLKANSVRWRGMDFTQVNAQMLNHEGLLTITELSGQLGDGRLSLPGSLDVRKETAKAEFQPRLDNVEIGTILKAFNYPISLTGHLTMAGDFSGSRIDADAFRRSWQGQAKVSLTGTRMEGLNFQQLVQQAVERSSSVKGSESFDNATRLDRFTSDLTLDDGQLTLNAMEGASSMLVLTGSGTLDLVQESADTHFNVRVLDGWEGEGKLVDFLKETPIPLRVYGKWHALNYNLQVDQVLRKQLQGEAKRRLNDWADKNKDSQNGRDVKKFLDKL</sequence>
<evidence type="ECO:0000259" key="1">
    <source>
        <dbReference type="Pfam" id="PF05170"/>
    </source>
</evidence>
<dbReference type="Pfam" id="PF05170">
    <property type="entry name" value="AsmA"/>
    <property type="match status" value="2"/>
</dbReference>
<reference evidence="2" key="1">
    <citation type="submission" date="2022-12" db="EMBL/GenBank/DDBJ databases">
        <title>NDM-1 containing novel ST 2018 Pseudenterobacter timonensis.</title>
        <authorList>
            <person name="Halder G."/>
            <person name="Mandal S."/>
            <person name="Dutta S."/>
        </authorList>
    </citation>
    <scope>NUCLEOTIDE SEQUENCE</scope>
    <source>
        <strain evidence="2">CNCI147</strain>
    </source>
</reference>
<name>A0AAE4ITI3_9ENTR</name>
<dbReference type="EMBL" id="JAQGEC010000001">
    <property type="protein sequence ID" value="MDR9888849.1"/>
    <property type="molecule type" value="Genomic_DNA"/>
</dbReference>
<evidence type="ECO:0000313" key="2">
    <source>
        <dbReference type="EMBL" id="MDR9888849.1"/>
    </source>
</evidence>
<dbReference type="InterPro" id="IPR007844">
    <property type="entry name" value="AsmA"/>
</dbReference>
<dbReference type="NCBIfam" id="NF008091">
    <property type="entry name" value="PRK10833.1"/>
    <property type="match status" value="1"/>
</dbReference>
<dbReference type="RefSeq" id="WP_310823962.1">
    <property type="nucleotide sequence ID" value="NZ_JAQGEC010000001.1"/>
</dbReference>
<dbReference type="PANTHER" id="PTHR30441:SF4">
    <property type="entry name" value="PROTEIN ASMA"/>
    <property type="match status" value="1"/>
</dbReference>